<keyword evidence="1" id="KW-0812">Transmembrane</keyword>
<gene>
    <name evidence="2" type="ORF">GOMPHAMPRED_006655</name>
</gene>
<evidence type="ECO:0000256" key="1">
    <source>
        <dbReference type="SAM" id="Phobius"/>
    </source>
</evidence>
<dbReference type="OrthoDB" id="5242705at2759"/>
<dbReference type="PANTHER" id="PTHR35394:SF5">
    <property type="entry name" value="DUF3176 DOMAIN-CONTAINING PROTEIN"/>
    <property type="match status" value="1"/>
</dbReference>
<name>A0A8H3G0W8_9LECA</name>
<dbReference type="EMBL" id="CAJPDQ010000047">
    <property type="protein sequence ID" value="CAF9932744.1"/>
    <property type="molecule type" value="Genomic_DNA"/>
</dbReference>
<protein>
    <submittedName>
        <fullName evidence="2">Uncharacterized protein</fullName>
    </submittedName>
</protein>
<dbReference type="AlphaFoldDB" id="A0A8H3G0W8"/>
<dbReference type="Proteomes" id="UP000664169">
    <property type="component" value="Unassembled WGS sequence"/>
</dbReference>
<keyword evidence="1" id="KW-0472">Membrane</keyword>
<evidence type="ECO:0000313" key="3">
    <source>
        <dbReference type="Proteomes" id="UP000664169"/>
    </source>
</evidence>
<reference evidence="2" key="1">
    <citation type="submission" date="2021-03" db="EMBL/GenBank/DDBJ databases">
        <authorList>
            <person name="Tagirdzhanova G."/>
        </authorList>
    </citation>
    <scope>NUCLEOTIDE SEQUENCE</scope>
</reference>
<dbReference type="PANTHER" id="PTHR35394">
    <property type="entry name" value="DUF3176 DOMAIN-CONTAINING PROTEIN"/>
    <property type="match status" value="1"/>
</dbReference>
<feature type="transmembrane region" description="Helical" evidence="1">
    <location>
        <begin position="91"/>
        <end position="113"/>
    </location>
</feature>
<keyword evidence="1" id="KW-1133">Transmembrane helix</keyword>
<organism evidence="2 3">
    <name type="scientific">Gomphillus americanus</name>
    <dbReference type="NCBI Taxonomy" id="1940652"/>
    <lineage>
        <taxon>Eukaryota</taxon>
        <taxon>Fungi</taxon>
        <taxon>Dikarya</taxon>
        <taxon>Ascomycota</taxon>
        <taxon>Pezizomycotina</taxon>
        <taxon>Lecanoromycetes</taxon>
        <taxon>OSLEUM clade</taxon>
        <taxon>Ostropomycetidae</taxon>
        <taxon>Ostropales</taxon>
        <taxon>Graphidaceae</taxon>
        <taxon>Gomphilloideae</taxon>
        <taxon>Gomphillus</taxon>
    </lineage>
</organism>
<accession>A0A8H3G0W8</accession>
<proteinExistence type="predicted"/>
<evidence type="ECO:0000313" key="2">
    <source>
        <dbReference type="EMBL" id="CAF9932744.1"/>
    </source>
</evidence>
<keyword evidence="3" id="KW-1185">Reference proteome</keyword>
<sequence>MGSYITRLFNSYFVKAYDAAQIDGPQFWGNSFQTDLFSNTEALLGLVMSTDLNATMRRLTESLTETIRTRPNSTSVIGQALVSKSFIQLPWAWLALPLMLLTMTCALLIVVAVNSYSNNVTPWKDDPLALLFHSVNEAEILPGGSSKTRTSDLDNLADEVCVRLDQYEPFKFIVSTKKTR</sequence>
<comment type="caution">
    <text evidence="2">The sequence shown here is derived from an EMBL/GenBank/DDBJ whole genome shotgun (WGS) entry which is preliminary data.</text>
</comment>